<dbReference type="EMBL" id="ABYU02000016">
    <property type="protein sequence ID" value="EEX21835.1"/>
    <property type="molecule type" value="Genomic_DNA"/>
</dbReference>
<accession>C9L7U0</accession>
<protein>
    <submittedName>
        <fullName evidence="1">Uncharacterized protein</fullName>
    </submittedName>
</protein>
<comment type="caution">
    <text evidence="1">The sequence shown here is derived from an EMBL/GenBank/DDBJ whole genome shotgun (WGS) entry which is preliminary data.</text>
</comment>
<name>C9L7U0_BLAHA</name>
<dbReference type="STRING" id="537007.BLAHAN_05460"/>
<proteinExistence type="predicted"/>
<sequence length="95" mass="10971">MDEKKVREVIEDFKEIVLMSSAMGFDITSGQCDLIIEALEKQLPRKPNFEGDGYAPNGTFVYDTWICPSCEGYYEVDYDDYVYCPQCGQKLDWSE</sequence>
<organism evidence="1 2">
    <name type="scientific">Blautia hansenii DSM 20583</name>
    <dbReference type="NCBI Taxonomy" id="537007"/>
    <lineage>
        <taxon>Bacteria</taxon>
        <taxon>Bacillati</taxon>
        <taxon>Bacillota</taxon>
        <taxon>Clostridia</taxon>
        <taxon>Lachnospirales</taxon>
        <taxon>Lachnospiraceae</taxon>
        <taxon>Blautia</taxon>
    </lineage>
</organism>
<dbReference type="HOGENOM" id="CLU_2367205_0_0_9"/>
<evidence type="ECO:0000313" key="2">
    <source>
        <dbReference type="Proteomes" id="UP000003755"/>
    </source>
</evidence>
<dbReference type="RefSeq" id="WP_003020629.1">
    <property type="nucleotide sequence ID" value="NZ_CP022413.2"/>
</dbReference>
<gene>
    <name evidence="1" type="ORF">BLAHAN_05460</name>
</gene>
<reference evidence="1" key="1">
    <citation type="submission" date="2009-09" db="EMBL/GenBank/DDBJ databases">
        <authorList>
            <person name="Weinstock G."/>
            <person name="Sodergren E."/>
            <person name="Clifton S."/>
            <person name="Fulton L."/>
            <person name="Fulton B."/>
            <person name="Courtney L."/>
            <person name="Fronick C."/>
            <person name="Harrison M."/>
            <person name="Strong C."/>
            <person name="Farmer C."/>
            <person name="Delahaunty K."/>
            <person name="Markovic C."/>
            <person name="Hall O."/>
            <person name="Minx P."/>
            <person name="Tomlinson C."/>
            <person name="Mitreva M."/>
            <person name="Nelson J."/>
            <person name="Hou S."/>
            <person name="Wollam A."/>
            <person name="Pepin K.H."/>
            <person name="Johnson M."/>
            <person name="Bhonagiri V."/>
            <person name="Nash W.E."/>
            <person name="Warren W."/>
            <person name="Chinwalla A."/>
            <person name="Mardis E.R."/>
            <person name="Wilson R.K."/>
        </authorList>
    </citation>
    <scope>NUCLEOTIDE SEQUENCE [LARGE SCALE GENOMIC DNA]</scope>
    <source>
        <strain evidence="1">DSM 20583</strain>
    </source>
</reference>
<evidence type="ECO:0000313" key="1">
    <source>
        <dbReference type="EMBL" id="EEX21835.1"/>
    </source>
</evidence>
<dbReference type="AlphaFoldDB" id="C9L7U0"/>
<dbReference type="Proteomes" id="UP000003755">
    <property type="component" value="Unassembled WGS sequence"/>
</dbReference>
<dbReference type="KEGG" id="bhan:CGC63_09415"/>
<keyword evidence="2" id="KW-1185">Reference proteome</keyword>
<dbReference type="eggNOG" id="ENOG5033MHY">
    <property type="taxonomic scope" value="Bacteria"/>
</dbReference>